<name>A0A9Q3PNF8_9BASI</name>
<comment type="caution">
    <text evidence="1">The sequence shown here is derived from an EMBL/GenBank/DDBJ whole genome shotgun (WGS) entry which is preliminary data.</text>
</comment>
<dbReference type="EMBL" id="AVOT02082373">
    <property type="protein sequence ID" value="MBW0568293.1"/>
    <property type="molecule type" value="Genomic_DNA"/>
</dbReference>
<dbReference type="OrthoDB" id="2157866at2759"/>
<organism evidence="1 2">
    <name type="scientific">Austropuccinia psidii MF-1</name>
    <dbReference type="NCBI Taxonomy" id="1389203"/>
    <lineage>
        <taxon>Eukaryota</taxon>
        <taxon>Fungi</taxon>
        <taxon>Dikarya</taxon>
        <taxon>Basidiomycota</taxon>
        <taxon>Pucciniomycotina</taxon>
        <taxon>Pucciniomycetes</taxon>
        <taxon>Pucciniales</taxon>
        <taxon>Sphaerophragmiaceae</taxon>
        <taxon>Austropuccinia</taxon>
    </lineage>
</organism>
<protein>
    <submittedName>
        <fullName evidence="1">Uncharacterized protein</fullName>
    </submittedName>
</protein>
<reference evidence="1" key="1">
    <citation type="submission" date="2021-03" db="EMBL/GenBank/DDBJ databases">
        <title>Draft genome sequence of rust myrtle Austropuccinia psidii MF-1, a brazilian biotype.</title>
        <authorList>
            <person name="Quecine M.C."/>
            <person name="Pachon D.M.R."/>
            <person name="Bonatelli M.L."/>
            <person name="Correr F.H."/>
            <person name="Franceschini L.M."/>
            <person name="Leite T.F."/>
            <person name="Margarido G.R.A."/>
            <person name="Almeida C.A."/>
            <person name="Ferrarezi J.A."/>
            <person name="Labate C.A."/>
        </authorList>
    </citation>
    <scope>NUCLEOTIDE SEQUENCE</scope>
    <source>
        <strain evidence="1">MF-1</strain>
    </source>
</reference>
<keyword evidence="2" id="KW-1185">Reference proteome</keyword>
<proteinExistence type="predicted"/>
<sequence>MEPDREYSDFFRLMRSGKPAQLLSVFTSLRQKHIRDQDSQFFPIPGIIPERDRIIGQEKYFFQTEVKGIRPFYPEIVRPDERSTKKQQIAVNNSNRIRNPATRSITPTQMKYNVVSPESNLNSDQLLLQMSQLAVKNQEKFD</sequence>
<dbReference type="Proteomes" id="UP000765509">
    <property type="component" value="Unassembled WGS sequence"/>
</dbReference>
<evidence type="ECO:0000313" key="1">
    <source>
        <dbReference type="EMBL" id="MBW0568293.1"/>
    </source>
</evidence>
<evidence type="ECO:0000313" key="2">
    <source>
        <dbReference type="Proteomes" id="UP000765509"/>
    </source>
</evidence>
<accession>A0A9Q3PNF8</accession>
<dbReference type="AlphaFoldDB" id="A0A9Q3PNF8"/>
<gene>
    <name evidence="1" type="ORF">O181_108008</name>
</gene>